<keyword evidence="2" id="KW-1185">Reference proteome</keyword>
<protein>
    <submittedName>
        <fullName evidence="1">Uncharacterized protein</fullName>
    </submittedName>
</protein>
<gene>
    <name evidence="1" type="ORF">AB0C36_38535</name>
</gene>
<reference evidence="1 2" key="1">
    <citation type="submission" date="2024-06" db="EMBL/GenBank/DDBJ databases">
        <title>The Natural Products Discovery Center: Release of the First 8490 Sequenced Strains for Exploring Actinobacteria Biosynthetic Diversity.</title>
        <authorList>
            <person name="Kalkreuter E."/>
            <person name="Kautsar S.A."/>
            <person name="Yang D."/>
            <person name="Bader C.D."/>
            <person name="Teijaro C.N."/>
            <person name="Fluegel L."/>
            <person name="Davis C.M."/>
            <person name="Simpson J.R."/>
            <person name="Lauterbach L."/>
            <person name="Steele A.D."/>
            <person name="Gui C."/>
            <person name="Meng S."/>
            <person name="Li G."/>
            <person name="Viehrig K."/>
            <person name="Ye F."/>
            <person name="Su P."/>
            <person name="Kiefer A.F."/>
            <person name="Nichols A."/>
            <person name="Cepeda A.J."/>
            <person name="Yan W."/>
            <person name="Fan B."/>
            <person name="Jiang Y."/>
            <person name="Adhikari A."/>
            <person name="Zheng C.-J."/>
            <person name="Schuster L."/>
            <person name="Cowan T.M."/>
            <person name="Smanski M.J."/>
            <person name="Chevrette M.G."/>
            <person name="De Carvalho L.P.S."/>
            <person name="Shen B."/>
        </authorList>
    </citation>
    <scope>NUCLEOTIDE SEQUENCE [LARGE SCALE GENOMIC DNA]</scope>
    <source>
        <strain evidence="1 2">NPDC048946</strain>
    </source>
</reference>
<sequence>MGESSGEQARAEAPEVGAVLDTIYGRARVMDVLRLGDEPETVYLRPERGGREWTVSTAQLPSVLRRA</sequence>
<dbReference type="Proteomes" id="UP001551482">
    <property type="component" value="Unassembled WGS sequence"/>
</dbReference>
<proteinExistence type="predicted"/>
<organism evidence="1 2">
    <name type="scientific">Streptodolium elevatio</name>
    <dbReference type="NCBI Taxonomy" id="3157996"/>
    <lineage>
        <taxon>Bacteria</taxon>
        <taxon>Bacillati</taxon>
        <taxon>Actinomycetota</taxon>
        <taxon>Actinomycetes</taxon>
        <taxon>Kitasatosporales</taxon>
        <taxon>Streptomycetaceae</taxon>
        <taxon>Streptodolium</taxon>
    </lineage>
</organism>
<name>A0ABV3DUH5_9ACTN</name>
<evidence type="ECO:0000313" key="2">
    <source>
        <dbReference type="Proteomes" id="UP001551482"/>
    </source>
</evidence>
<comment type="caution">
    <text evidence="1">The sequence shown here is derived from an EMBL/GenBank/DDBJ whole genome shotgun (WGS) entry which is preliminary data.</text>
</comment>
<evidence type="ECO:0000313" key="1">
    <source>
        <dbReference type="EMBL" id="MEU8139385.1"/>
    </source>
</evidence>
<dbReference type="RefSeq" id="WP_358363450.1">
    <property type="nucleotide sequence ID" value="NZ_JBEZFP010000171.1"/>
</dbReference>
<dbReference type="EMBL" id="JBEZFP010000171">
    <property type="protein sequence ID" value="MEU8139385.1"/>
    <property type="molecule type" value="Genomic_DNA"/>
</dbReference>
<accession>A0ABV3DUH5</accession>